<protein>
    <submittedName>
        <fullName evidence="1">Uncharacterized protein</fullName>
    </submittedName>
</protein>
<gene>
    <name evidence="1" type="ORF">SAMN05216215_100183</name>
</gene>
<dbReference type="EMBL" id="FNOK01000001">
    <property type="protein sequence ID" value="SDW05648.1"/>
    <property type="molecule type" value="Genomic_DNA"/>
</dbReference>
<dbReference type="Proteomes" id="UP000199529">
    <property type="component" value="Unassembled WGS sequence"/>
</dbReference>
<evidence type="ECO:0000313" key="2">
    <source>
        <dbReference type="Proteomes" id="UP000199529"/>
    </source>
</evidence>
<accession>A0A1H2QFP2</accession>
<organism evidence="1 2">
    <name type="scientific">Saccharopolyspora shandongensis</name>
    <dbReference type="NCBI Taxonomy" id="418495"/>
    <lineage>
        <taxon>Bacteria</taxon>
        <taxon>Bacillati</taxon>
        <taxon>Actinomycetota</taxon>
        <taxon>Actinomycetes</taxon>
        <taxon>Pseudonocardiales</taxon>
        <taxon>Pseudonocardiaceae</taxon>
        <taxon>Saccharopolyspora</taxon>
    </lineage>
</organism>
<keyword evidence="2" id="KW-1185">Reference proteome</keyword>
<dbReference type="RefSeq" id="WP_093259986.1">
    <property type="nucleotide sequence ID" value="NZ_FNOK01000001.1"/>
</dbReference>
<reference evidence="2" key="1">
    <citation type="submission" date="2016-10" db="EMBL/GenBank/DDBJ databases">
        <authorList>
            <person name="Varghese N."/>
            <person name="Submissions S."/>
        </authorList>
    </citation>
    <scope>NUCLEOTIDE SEQUENCE [LARGE SCALE GENOMIC DNA]</scope>
    <source>
        <strain evidence="2">CGMCC 4.3530</strain>
    </source>
</reference>
<dbReference type="AlphaFoldDB" id="A0A1H2QFP2"/>
<proteinExistence type="predicted"/>
<name>A0A1H2QFP2_9PSEU</name>
<sequence>MDLLTRCSDLPYEQLCEEIRIAGRARKEALGRGAIADVEAAESVLDWFLDELADRLRRGVRNDELPRPDPVPQ</sequence>
<evidence type="ECO:0000313" key="1">
    <source>
        <dbReference type="EMBL" id="SDW05648.1"/>
    </source>
</evidence>
<dbReference type="OrthoDB" id="3693297at2"/>